<dbReference type="EMBL" id="AVOT02021413">
    <property type="protein sequence ID" value="MBW0510220.1"/>
    <property type="molecule type" value="Genomic_DNA"/>
</dbReference>
<gene>
    <name evidence="2" type="ORF">O181_049935</name>
</gene>
<dbReference type="Proteomes" id="UP000765509">
    <property type="component" value="Unassembled WGS sequence"/>
</dbReference>
<reference evidence="2" key="1">
    <citation type="submission" date="2021-03" db="EMBL/GenBank/DDBJ databases">
        <title>Draft genome sequence of rust myrtle Austropuccinia psidii MF-1, a brazilian biotype.</title>
        <authorList>
            <person name="Quecine M.C."/>
            <person name="Pachon D.M.R."/>
            <person name="Bonatelli M.L."/>
            <person name="Correr F.H."/>
            <person name="Franceschini L.M."/>
            <person name="Leite T.F."/>
            <person name="Margarido G.R.A."/>
            <person name="Almeida C.A."/>
            <person name="Ferrarezi J.A."/>
            <person name="Labate C.A."/>
        </authorList>
    </citation>
    <scope>NUCLEOTIDE SEQUENCE</scope>
    <source>
        <strain evidence="2">MF-1</strain>
    </source>
</reference>
<feature type="domain" description="Reverse transcriptase Ty1/copia-type" evidence="1">
    <location>
        <begin position="122"/>
        <end position="273"/>
    </location>
</feature>
<name>A0A9Q3HQI0_9BASI</name>
<dbReference type="InterPro" id="IPR013103">
    <property type="entry name" value="RVT_2"/>
</dbReference>
<proteinExistence type="predicted"/>
<evidence type="ECO:0000259" key="1">
    <source>
        <dbReference type="Pfam" id="PF07727"/>
    </source>
</evidence>
<keyword evidence="3" id="KW-1185">Reference proteome</keyword>
<accession>A0A9Q3HQI0</accession>
<dbReference type="AlphaFoldDB" id="A0A9Q3HQI0"/>
<dbReference type="Pfam" id="PF07727">
    <property type="entry name" value="RVT_2"/>
    <property type="match status" value="1"/>
</dbReference>
<organism evidence="2 3">
    <name type="scientific">Austropuccinia psidii MF-1</name>
    <dbReference type="NCBI Taxonomy" id="1389203"/>
    <lineage>
        <taxon>Eukaryota</taxon>
        <taxon>Fungi</taxon>
        <taxon>Dikarya</taxon>
        <taxon>Basidiomycota</taxon>
        <taxon>Pucciniomycotina</taxon>
        <taxon>Pucciniomycetes</taxon>
        <taxon>Pucciniales</taxon>
        <taxon>Sphaerophragmiaceae</taxon>
        <taxon>Austropuccinia</taxon>
    </lineage>
</organism>
<protein>
    <recommendedName>
        <fullName evidence="1">Reverse transcriptase Ty1/copia-type domain-containing protein</fullName>
    </recommendedName>
</protein>
<sequence length="275" mass="31699">MYLQQEKGWLFYIPGANKTIPSVWATFPGTSHLTSILRKEHPFNSQDIQPNKQMNIPFVLNNIWLGRFCKEETFAKQEKMVEKIAKPSSKIPKNYKEAMNSNEKKEWSQAIGKELQNMERMDVFEVAPLDKTQHTINGGWIFSENIDNLSAKVCYKARYVAQGSRECYNKEYKETFAPMAMFSALWLLLTWATKHNWLVHSFDFTAAYLNAPIDMGVWIKLPDGMNIPANMGCLLKKALYGTKQAGRCWWEHLGGRLKALGFSKSAFNNSIYFNI</sequence>
<evidence type="ECO:0000313" key="3">
    <source>
        <dbReference type="Proteomes" id="UP000765509"/>
    </source>
</evidence>
<comment type="caution">
    <text evidence="2">The sequence shown here is derived from an EMBL/GenBank/DDBJ whole genome shotgun (WGS) entry which is preliminary data.</text>
</comment>
<dbReference type="OrthoDB" id="3768101at2759"/>
<evidence type="ECO:0000313" key="2">
    <source>
        <dbReference type="EMBL" id="MBW0510220.1"/>
    </source>
</evidence>